<evidence type="ECO:0008006" key="16">
    <source>
        <dbReference type="Google" id="ProtNLM"/>
    </source>
</evidence>
<dbReference type="InterPro" id="IPR017972">
    <property type="entry name" value="Cyt_P450_CS"/>
</dbReference>
<dbReference type="InterPro" id="IPR002401">
    <property type="entry name" value="Cyt_P450_E_grp-I"/>
</dbReference>
<evidence type="ECO:0000256" key="10">
    <source>
        <dbReference type="ARBA" id="ARBA00023033"/>
    </source>
</evidence>
<organism evidence="15">
    <name type="scientific">Eucalyptus grandis</name>
    <name type="common">Flooded gum</name>
    <dbReference type="NCBI Taxonomy" id="71139"/>
    <lineage>
        <taxon>Eukaryota</taxon>
        <taxon>Viridiplantae</taxon>
        <taxon>Streptophyta</taxon>
        <taxon>Embryophyta</taxon>
        <taxon>Tracheophyta</taxon>
        <taxon>Spermatophyta</taxon>
        <taxon>Magnoliopsida</taxon>
        <taxon>eudicotyledons</taxon>
        <taxon>Gunneridae</taxon>
        <taxon>Pentapetalae</taxon>
        <taxon>rosids</taxon>
        <taxon>malvids</taxon>
        <taxon>Myrtales</taxon>
        <taxon>Myrtaceae</taxon>
        <taxon>Myrtoideae</taxon>
        <taxon>Eucalypteae</taxon>
        <taxon>Eucalyptus</taxon>
    </lineage>
</organism>
<keyword evidence="11 14" id="KW-0472">Membrane</keyword>
<dbReference type="InParanoid" id="A0A059BS18"/>
<dbReference type="InterPro" id="IPR052306">
    <property type="entry name" value="CYP450_71D"/>
</dbReference>
<comment type="similarity">
    <text evidence="3 13">Belongs to the cytochrome P450 family.</text>
</comment>
<sequence>MDLQLTFPVLFSFLLFIFMALKIAKRKPNSEGSAPKLPPGPWKLPIIGNMHQLGGPLPHRTLSELAKKYGPLMHLKMGEVSTVVFSSLETAKEVLKTHDVIFASRPPILASSIISYDCTSITFAPYGEYWRQLRKICILELLSSKRVLSYRSIREDEMLNMVRWIAARAGMTINLTEKIYSSQYGMTSRAAFGKKCKEQDRFIGVVKEAIKFAGGFGIADLFPSVKLLHVMSGMRPKIEKLHQESDRMLEDIIREHRNNRSENKSGDQREDGDEDLVDVLLKFQNQGDQELSLTTENIKAVILDIFSAGSETPATAADWIMSELVKNPKIMAKAQKEVRQVFGKRGKADEAGVAELKYLKSVVKEGLRLHPPVPLLLPRECSQVCEVNGYTIPVKTKGIINAWALGRDPKYWRDPEVFDPDRFWDDSSVDYKGNCLEYIPFGAGRRICPGMTFGLAQVELQIAVLLYHFDWTLPGGMRNEDLDMTEGFAVTVKRRDDLFLIPTPYNC</sequence>
<gene>
    <name evidence="15" type="ORF">EUGRSUZ_F02072</name>
</gene>
<dbReference type="PANTHER" id="PTHR47953">
    <property type="entry name" value="OS08G0105600 PROTEIN"/>
    <property type="match status" value="1"/>
</dbReference>
<evidence type="ECO:0000256" key="12">
    <source>
        <dbReference type="PIRSR" id="PIRSR602401-1"/>
    </source>
</evidence>
<dbReference type="CDD" id="cd11072">
    <property type="entry name" value="CYP71-like"/>
    <property type="match status" value="1"/>
</dbReference>
<feature type="binding site" description="axial binding residue" evidence="12">
    <location>
        <position position="448"/>
    </location>
    <ligand>
        <name>heme</name>
        <dbReference type="ChEBI" id="CHEBI:30413"/>
    </ligand>
    <ligandPart>
        <name>Fe</name>
        <dbReference type="ChEBI" id="CHEBI:18248"/>
    </ligandPart>
</feature>
<comment type="cofactor">
    <cofactor evidence="1 12">
        <name>heme</name>
        <dbReference type="ChEBI" id="CHEBI:30413"/>
    </cofactor>
</comment>
<keyword evidence="5 14" id="KW-0812">Transmembrane</keyword>
<dbReference type="InterPro" id="IPR036396">
    <property type="entry name" value="Cyt_P450_sf"/>
</dbReference>
<dbReference type="Gene3D" id="1.10.630.10">
    <property type="entry name" value="Cytochrome P450"/>
    <property type="match status" value="1"/>
</dbReference>
<comment type="subcellular location">
    <subcellularLocation>
        <location evidence="2">Membrane</location>
        <topology evidence="2">Single-pass membrane protein</topology>
    </subcellularLocation>
</comment>
<evidence type="ECO:0000256" key="5">
    <source>
        <dbReference type="ARBA" id="ARBA00022692"/>
    </source>
</evidence>
<evidence type="ECO:0000256" key="2">
    <source>
        <dbReference type="ARBA" id="ARBA00004167"/>
    </source>
</evidence>
<dbReference type="Pfam" id="PF00067">
    <property type="entry name" value="p450"/>
    <property type="match status" value="1"/>
</dbReference>
<feature type="transmembrane region" description="Helical" evidence="14">
    <location>
        <begin position="6"/>
        <end position="24"/>
    </location>
</feature>
<keyword evidence="9 12" id="KW-0408">Iron</keyword>
<keyword evidence="8 13" id="KW-0560">Oxidoreductase</keyword>
<dbReference type="OrthoDB" id="1470350at2759"/>
<dbReference type="InterPro" id="IPR001128">
    <property type="entry name" value="Cyt_P450"/>
</dbReference>
<evidence type="ECO:0000313" key="15">
    <source>
        <dbReference type="EMBL" id="KCW68420.1"/>
    </source>
</evidence>
<proteinExistence type="inferred from homology"/>
<evidence type="ECO:0000256" key="13">
    <source>
        <dbReference type="RuleBase" id="RU000461"/>
    </source>
</evidence>
<dbReference type="KEGG" id="egr:104449140"/>
<dbReference type="FunFam" id="1.10.630.10:FF:000008">
    <property type="entry name" value="Cytochrome P450 71D8"/>
    <property type="match status" value="1"/>
</dbReference>
<protein>
    <recommendedName>
        <fullName evidence="16">Cytochrome P450</fullName>
    </recommendedName>
</protein>
<dbReference type="PROSITE" id="PS00086">
    <property type="entry name" value="CYTOCHROME_P450"/>
    <property type="match status" value="1"/>
</dbReference>
<dbReference type="EMBL" id="KK198758">
    <property type="protein sequence ID" value="KCW68420.1"/>
    <property type="molecule type" value="Genomic_DNA"/>
</dbReference>
<evidence type="ECO:0000256" key="4">
    <source>
        <dbReference type="ARBA" id="ARBA00022617"/>
    </source>
</evidence>
<dbReference type="SUPFAM" id="SSF48264">
    <property type="entry name" value="Cytochrome P450"/>
    <property type="match status" value="1"/>
</dbReference>
<evidence type="ECO:0000256" key="8">
    <source>
        <dbReference type="ARBA" id="ARBA00023002"/>
    </source>
</evidence>
<keyword evidence="6 12" id="KW-0479">Metal-binding</keyword>
<evidence type="ECO:0000256" key="3">
    <source>
        <dbReference type="ARBA" id="ARBA00010617"/>
    </source>
</evidence>
<dbReference type="GO" id="GO:0020037">
    <property type="term" value="F:heme binding"/>
    <property type="evidence" value="ECO:0007669"/>
    <property type="project" value="InterPro"/>
</dbReference>
<keyword evidence="10 13" id="KW-0503">Monooxygenase</keyword>
<evidence type="ECO:0000256" key="11">
    <source>
        <dbReference type="ARBA" id="ARBA00023136"/>
    </source>
</evidence>
<keyword evidence="7 14" id="KW-1133">Transmembrane helix</keyword>
<dbReference type="PRINTS" id="PR00463">
    <property type="entry name" value="EP450I"/>
</dbReference>
<dbReference type="PRINTS" id="PR00385">
    <property type="entry name" value="P450"/>
</dbReference>
<accession>A0A059BS18</accession>
<evidence type="ECO:0000256" key="7">
    <source>
        <dbReference type="ARBA" id="ARBA00022989"/>
    </source>
</evidence>
<dbReference type="GO" id="GO:0004497">
    <property type="term" value="F:monooxygenase activity"/>
    <property type="evidence" value="ECO:0007669"/>
    <property type="project" value="UniProtKB-KW"/>
</dbReference>
<dbReference type="GO" id="GO:0016705">
    <property type="term" value="F:oxidoreductase activity, acting on paired donors, with incorporation or reduction of molecular oxygen"/>
    <property type="evidence" value="ECO:0007669"/>
    <property type="project" value="InterPro"/>
</dbReference>
<dbReference type="eggNOG" id="KOG0156">
    <property type="taxonomic scope" value="Eukaryota"/>
</dbReference>
<dbReference type="AlphaFoldDB" id="A0A059BS18"/>
<dbReference type="GO" id="GO:0005506">
    <property type="term" value="F:iron ion binding"/>
    <property type="evidence" value="ECO:0007669"/>
    <property type="project" value="InterPro"/>
</dbReference>
<name>A0A059BS18_EUCGR</name>
<reference evidence="15" key="1">
    <citation type="submission" date="2013-07" db="EMBL/GenBank/DDBJ databases">
        <title>The genome of Eucalyptus grandis.</title>
        <authorList>
            <person name="Schmutz J."/>
            <person name="Hayes R."/>
            <person name="Myburg A."/>
            <person name="Tuskan G."/>
            <person name="Grattapaglia D."/>
            <person name="Rokhsar D.S."/>
        </authorList>
    </citation>
    <scope>NUCLEOTIDE SEQUENCE</scope>
    <source>
        <tissue evidence="15">Leaf extractions</tissue>
    </source>
</reference>
<evidence type="ECO:0000256" key="1">
    <source>
        <dbReference type="ARBA" id="ARBA00001971"/>
    </source>
</evidence>
<keyword evidence="4 12" id="KW-0349">Heme</keyword>
<dbReference type="Gramene" id="KCW68420">
    <property type="protein sequence ID" value="KCW68420"/>
    <property type="gene ID" value="EUGRSUZ_F02072"/>
</dbReference>
<dbReference type="OMA" id="DWIMSEL"/>
<evidence type="ECO:0000256" key="6">
    <source>
        <dbReference type="ARBA" id="ARBA00022723"/>
    </source>
</evidence>
<dbReference type="GO" id="GO:0016020">
    <property type="term" value="C:membrane"/>
    <property type="evidence" value="ECO:0007669"/>
    <property type="project" value="UniProtKB-SubCell"/>
</dbReference>
<evidence type="ECO:0000256" key="14">
    <source>
        <dbReference type="SAM" id="Phobius"/>
    </source>
</evidence>
<evidence type="ECO:0000256" key="9">
    <source>
        <dbReference type="ARBA" id="ARBA00023004"/>
    </source>
</evidence>
<dbReference type="PANTHER" id="PTHR47953:SF19">
    <property type="entry name" value="OS06G0641600 PROTEIN"/>
    <property type="match status" value="1"/>
</dbReference>